<dbReference type="AlphaFoldDB" id="W1P575"/>
<dbReference type="EMBL" id="KI394487">
    <property type="protein sequence ID" value="ERN02716.1"/>
    <property type="molecule type" value="Genomic_DNA"/>
</dbReference>
<accession>W1P575</accession>
<dbReference type="Proteomes" id="UP000017836">
    <property type="component" value="Unassembled WGS sequence"/>
</dbReference>
<proteinExistence type="predicted"/>
<organism evidence="1 2">
    <name type="scientific">Amborella trichopoda</name>
    <dbReference type="NCBI Taxonomy" id="13333"/>
    <lineage>
        <taxon>Eukaryota</taxon>
        <taxon>Viridiplantae</taxon>
        <taxon>Streptophyta</taxon>
        <taxon>Embryophyta</taxon>
        <taxon>Tracheophyta</taxon>
        <taxon>Spermatophyta</taxon>
        <taxon>Magnoliopsida</taxon>
        <taxon>Amborellales</taxon>
        <taxon>Amborellaceae</taxon>
        <taxon>Amborella</taxon>
    </lineage>
</organism>
<gene>
    <name evidence="1" type="ORF">AMTR_s00085p00138220</name>
</gene>
<dbReference type="HOGENOM" id="CLU_2112173_0_0_1"/>
<evidence type="ECO:0000313" key="1">
    <source>
        <dbReference type="EMBL" id="ERN02716.1"/>
    </source>
</evidence>
<name>W1P575_AMBTC</name>
<reference evidence="2" key="1">
    <citation type="journal article" date="2013" name="Science">
        <title>The Amborella genome and the evolution of flowering plants.</title>
        <authorList>
            <consortium name="Amborella Genome Project"/>
        </authorList>
    </citation>
    <scope>NUCLEOTIDE SEQUENCE [LARGE SCALE GENOMIC DNA]</scope>
</reference>
<dbReference type="Gramene" id="ERN02716">
    <property type="protein sequence ID" value="ERN02716"/>
    <property type="gene ID" value="AMTR_s00085p00138220"/>
</dbReference>
<evidence type="ECO:0000313" key="2">
    <source>
        <dbReference type="Proteomes" id="UP000017836"/>
    </source>
</evidence>
<protein>
    <submittedName>
        <fullName evidence="1">Uncharacterized protein</fullName>
    </submittedName>
</protein>
<keyword evidence="2" id="KW-1185">Reference proteome</keyword>
<sequence length="115" mass="12810">MKFFESILKILAIDKFSELHFILTKSYFIPTNPLANGVKSPRYSPSTSFQNSTSFLPSLTSFLPILLLMESSRLLIVSYSPQSRSTTFRKPSNFTIKFSTLAVKSSTLGSQGKSS</sequence>